<dbReference type="GO" id="GO:0000155">
    <property type="term" value="F:phosphorelay sensor kinase activity"/>
    <property type="evidence" value="ECO:0007669"/>
    <property type="project" value="InterPro"/>
</dbReference>
<dbReference type="InterPro" id="IPR050351">
    <property type="entry name" value="BphY/WalK/GraS-like"/>
</dbReference>
<protein>
    <recommendedName>
        <fullName evidence="10">Sensor-like histidine kinase SenX3</fullName>
        <ecNumber evidence="4">2.7.13.3</ecNumber>
    </recommendedName>
</protein>
<dbReference type="FunFam" id="1.10.287.130:FF:000001">
    <property type="entry name" value="Two-component sensor histidine kinase"/>
    <property type="match status" value="1"/>
</dbReference>
<dbReference type="Gene3D" id="1.10.287.130">
    <property type="match status" value="1"/>
</dbReference>
<keyword evidence="7" id="KW-0418">Kinase</keyword>
<keyword evidence="14" id="KW-0547">Nucleotide-binding</keyword>
<keyword evidence="12" id="KW-0812">Transmembrane</keyword>
<dbReference type="KEGG" id="baqk:QN215_02560"/>
<dbReference type="EC" id="2.7.13.3" evidence="4"/>
<evidence type="ECO:0000256" key="11">
    <source>
        <dbReference type="SAM" id="MobiDB-lite"/>
    </source>
</evidence>
<dbReference type="PANTHER" id="PTHR45453">
    <property type="entry name" value="PHOSPHATE REGULON SENSOR PROTEIN PHOR"/>
    <property type="match status" value="1"/>
</dbReference>
<dbReference type="InterPro" id="IPR036890">
    <property type="entry name" value="HATPase_C_sf"/>
</dbReference>
<evidence type="ECO:0000256" key="5">
    <source>
        <dbReference type="ARBA" id="ARBA00022553"/>
    </source>
</evidence>
<keyword evidence="6" id="KW-0808">Transferase</keyword>
<dbReference type="GO" id="GO:0005886">
    <property type="term" value="C:plasma membrane"/>
    <property type="evidence" value="ECO:0007669"/>
    <property type="project" value="UniProtKB-SubCell"/>
</dbReference>
<evidence type="ECO:0000256" key="6">
    <source>
        <dbReference type="ARBA" id="ARBA00022679"/>
    </source>
</evidence>
<dbReference type="SUPFAM" id="SSF47384">
    <property type="entry name" value="Homodimeric domain of signal transducing histidine kinase"/>
    <property type="match status" value="1"/>
</dbReference>
<dbReference type="InterPro" id="IPR003661">
    <property type="entry name" value="HisK_dim/P_dom"/>
</dbReference>
<comment type="subcellular location">
    <subcellularLocation>
        <location evidence="3">Cell membrane</location>
    </subcellularLocation>
</comment>
<dbReference type="InterPro" id="IPR004358">
    <property type="entry name" value="Sig_transdc_His_kin-like_C"/>
</dbReference>
<dbReference type="GO" id="GO:0005509">
    <property type="term" value="F:calcium ion binding"/>
    <property type="evidence" value="ECO:0007669"/>
    <property type="project" value="UniProtKB-ARBA"/>
</dbReference>
<dbReference type="PRINTS" id="PR00344">
    <property type="entry name" value="BCTRLSENSOR"/>
</dbReference>
<name>A0AB39U7M8_9BIFI</name>
<evidence type="ECO:0000256" key="1">
    <source>
        <dbReference type="ARBA" id="ARBA00000085"/>
    </source>
</evidence>
<dbReference type="PROSITE" id="PS50109">
    <property type="entry name" value="HIS_KIN"/>
    <property type="match status" value="1"/>
</dbReference>
<dbReference type="InterPro" id="IPR003594">
    <property type="entry name" value="HATPase_dom"/>
</dbReference>
<dbReference type="GO" id="GO:0016036">
    <property type="term" value="P:cellular response to phosphate starvation"/>
    <property type="evidence" value="ECO:0007669"/>
    <property type="project" value="TreeGrafter"/>
</dbReference>
<sequence length="447" mass="48627">MHIGMLGWQISLAAAVAVVALCCVAWWFYRLGASRTAKKNAIDDARRDSIFGRTVVTAQAERGLIQIMYGGVIVLSPERTVEYASPAIEELKLVDGGRLVSEELIDMLNQTAADGILREREIECDREGYAGPAGKSGSPAPMQPQSISGLGVQPGTVLPSKKVNLRVRVGRVAGEIYAILIQDTSEQRSFERMRRDFVTNVSHELKTPAGAIALLAETVSDASDDPDAVRYFSGRISKESERLTGLVSRLIELQKAEETLDVSENKQTNVLETVADAIRENLVQAESKHIEIMLSMNGQRIAFDGEKPTNDNPNPLLIVNNTDALKTAVKNLVENAVRYSPVKTHVAVGIVADDQNIRIKVVDQGIGIPERSLSRVFERFYRVDPARSRETGGTGLGLSITKHCVQECGGTIAVWSREGEGSTFTITLPRHSKVNDVHETDGGAAAI</sequence>
<dbReference type="GO" id="GO:0005524">
    <property type="term" value="F:ATP binding"/>
    <property type="evidence" value="ECO:0007669"/>
    <property type="project" value="UniProtKB-KW"/>
</dbReference>
<keyword evidence="14" id="KW-0067">ATP-binding</keyword>
<evidence type="ECO:0000313" key="14">
    <source>
        <dbReference type="EMBL" id="XDS45025.1"/>
    </source>
</evidence>
<dbReference type="AlphaFoldDB" id="A0AB39U7M8"/>
<dbReference type="RefSeq" id="WP_369344574.1">
    <property type="nucleotide sequence ID" value="NZ_CP129674.1"/>
</dbReference>
<evidence type="ECO:0000256" key="8">
    <source>
        <dbReference type="ARBA" id="ARBA00023012"/>
    </source>
</evidence>
<gene>
    <name evidence="14" type="ORF">QN215_02560</name>
</gene>
<comment type="cofactor">
    <cofactor evidence="2">
        <name>a divalent metal cation</name>
        <dbReference type="ChEBI" id="CHEBI:60240"/>
    </cofactor>
</comment>
<evidence type="ECO:0000256" key="12">
    <source>
        <dbReference type="SAM" id="Phobius"/>
    </source>
</evidence>
<dbReference type="SMART" id="SM00387">
    <property type="entry name" value="HATPase_c"/>
    <property type="match status" value="1"/>
</dbReference>
<evidence type="ECO:0000256" key="9">
    <source>
        <dbReference type="ARBA" id="ARBA00023136"/>
    </source>
</evidence>
<dbReference type="FunFam" id="3.30.565.10:FF:000006">
    <property type="entry name" value="Sensor histidine kinase WalK"/>
    <property type="match status" value="1"/>
</dbReference>
<evidence type="ECO:0000256" key="7">
    <source>
        <dbReference type="ARBA" id="ARBA00022777"/>
    </source>
</evidence>
<dbReference type="InterPro" id="IPR036097">
    <property type="entry name" value="HisK_dim/P_sf"/>
</dbReference>
<feature type="domain" description="Histidine kinase" evidence="13">
    <location>
        <begin position="200"/>
        <end position="432"/>
    </location>
</feature>
<keyword evidence="8" id="KW-0902">Two-component regulatory system</keyword>
<dbReference type="CDD" id="cd00082">
    <property type="entry name" value="HisKA"/>
    <property type="match status" value="1"/>
</dbReference>
<comment type="catalytic activity">
    <reaction evidence="1">
        <text>ATP + protein L-histidine = ADP + protein N-phospho-L-histidine.</text>
        <dbReference type="EC" id="2.7.13.3"/>
    </reaction>
</comment>
<keyword evidence="9 12" id="KW-0472">Membrane</keyword>
<evidence type="ECO:0000256" key="3">
    <source>
        <dbReference type="ARBA" id="ARBA00004236"/>
    </source>
</evidence>
<dbReference type="SMART" id="SM00388">
    <property type="entry name" value="HisKA"/>
    <property type="match status" value="1"/>
</dbReference>
<dbReference type="CDD" id="cd00075">
    <property type="entry name" value="HATPase"/>
    <property type="match status" value="1"/>
</dbReference>
<feature type="region of interest" description="Disordered" evidence="11">
    <location>
        <begin position="127"/>
        <end position="153"/>
    </location>
</feature>
<evidence type="ECO:0000259" key="13">
    <source>
        <dbReference type="PROSITE" id="PS50109"/>
    </source>
</evidence>
<evidence type="ECO:0000256" key="2">
    <source>
        <dbReference type="ARBA" id="ARBA00001968"/>
    </source>
</evidence>
<organism evidence="14">
    <name type="scientific">Bifidobacterium aquikefiricola</name>
    <dbReference type="NCBI Taxonomy" id="3059038"/>
    <lineage>
        <taxon>Bacteria</taxon>
        <taxon>Bacillati</taxon>
        <taxon>Actinomycetota</taxon>
        <taxon>Actinomycetes</taxon>
        <taxon>Bifidobacteriales</taxon>
        <taxon>Bifidobacteriaceae</taxon>
        <taxon>Bifidobacterium</taxon>
    </lineage>
</organism>
<dbReference type="GO" id="GO:0004721">
    <property type="term" value="F:phosphoprotein phosphatase activity"/>
    <property type="evidence" value="ECO:0007669"/>
    <property type="project" value="TreeGrafter"/>
</dbReference>
<dbReference type="SUPFAM" id="SSF55874">
    <property type="entry name" value="ATPase domain of HSP90 chaperone/DNA topoisomerase II/histidine kinase"/>
    <property type="match status" value="1"/>
</dbReference>
<accession>A0AB39U7M8</accession>
<reference evidence="14" key="1">
    <citation type="submission" date="2023-07" db="EMBL/GenBank/DDBJ databases">
        <title>Bifidobacterium aquikefiriaerophilum sp. nov. and Bifidobacterium eccum sp. nov., isolated from water kefir.</title>
        <authorList>
            <person name="Breselge S."/>
            <person name="Bellassi P."/>
            <person name="Barcenilla C."/>
            <person name="Alvarez-Ordonez A."/>
            <person name="Morelli L."/>
            <person name="Cotter P.D."/>
        </authorList>
    </citation>
    <scope>NUCLEOTIDE SEQUENCE</scope>
    <source>
        <strain evidence="14">WK041_4_12</strain>
    </source>
</reference>
<dbReference type="Pfam" id="PF00512">
    <property type="entry name" value="HisKA"/>
    <property type="match status" value="1"/>
</dbReference>
<keyword evidence="12" id="KW-1133">Transmembrane helix</keyword>
<evidence type="ECO:0000256" key="4">
    <source>
        <dbReference type="ARBA" id="ARBA00012438"/>
    </source>
</evidence>
<dbReference type="PANTHER" id="PTHR45453:SF1">
    <property type="entry name" value="PHOSPHATE REGULON SENSOR PROTEIN PHOR"/>
    <property type="match status" value="1"/>
</dbReference>
<feature type="transmembrane region" description="Helical" evidence="12">
    <location>
        <begin position="6"/>
        <end position="29"/>
    </location>
</feature>
<evidence type="ECO:0000256" key="10">
    <source>
        <dbReference type="ARBA" id="ARBA00039401"/>
    </source>
</evidence>
<dbReference type="InterPro" id="IPR005467">
    <property type="entry name" value="His_kinase_dom"/>
</dbReference>
<dbReference type="EMBL" id="CP129674">
    <property type="protein sequence ID" value="XDS45025.1"/>
    <property type="molecule type" value="Genomic_DNA"/>
</dbReference>
<dbReference type="Pfam" id="PF02518">
    <property type="entry name" value="HATPase_c"/>
    <property type="match status" value="1"/>
</dbReference>
<dbReference type="Gene3D" id="3.30.565.10">
    <property type="entry name" value="Histidine kinase-like ATPase, C-terminal domain"/>
    <property type="match status" value="1"/>
</dbReference>
<keyword evidence="5" id="KW-0597">Phosphoprotein</keyword>
<proteinExistence type="predicted"/>